<proteinExistence type="predicted"/>
<feature type="compositionally biased region" description="Basic and acidic residues" evidence="7">
    <location>
        <begin position="85"/>
        <end position="99"/>
    </location>
</feature>
<dbReference type="SUPFAM" id="SSF47370">
    <property type="entry name" value="Bromodomain"/>
    <property type="match status" value="1"/>
</dbReference>
<comment type="subcellular location">
    <subcellularLocation>
        <location evidence="1">Nucleus</location>
    </subcellularLocation>
</comment>
<dbReference type="InterPro" id="IPR021900">
    <property type="entry name" value="DUF3512"/>
</dbReference>
<keyword evidence="2" id="KW-0805">Transcription regulation</keyword>
<dbReference type="GO" id="GO:0005634">
    <property type="term" value="C:nucleus"/>
    <property type="evidence" value="ECO:0007669"/>
    <property type="project" value="UniProtKB-SubCell"/>
</dbReference>
<evidence type="ECO:0000256" key="5">
    <source>
        <dbReference type="ARBA" id="ARBA00023242"/>
    </source>
</evidence>
<evidence type="ECO:0000313" key="10">
    <source>
        <dbReference type="Proteomes" id="UP000314986"/>
    </source>
</evidence>
<accession>A0A4W3JCZ8</accession>
<evidence type="ECO:0000256" key="1">
    <source>
        <dbReference type="ARBA" id="ARBA00004123"/>
    </source>
</evidence>
<dbReference type="GeneTree" id="ENSGT00950000183170"/>
<dbReference type="PANTHER" id="PTHR22881">
    <property type="entry name" value="BROMODOMAIN CONTAINING PROTEIN"/>
    <property type="match status" value="1"/>
</dbReference>
<evidence type="ECO:0000256" key="4">
    <source>
        <dbReference type="ARBA" id="ARBA00023163"/>
    </source>
</evidence>
<reference evidence="10" key="3">
    <citation type="journal article" date="2014" name="Nature">
        <title>Elephant shark genome provides unique insights into gnathostome evolution.</title>
        <authorList>
            <consortium name="International Elephant Shark Genome Sequencing Consortium"/>
            <person name="Venkatesh B."/>
            <person name="Lee A.P."/>
            <person name="Ravi V."/>
            <person name="Maurya A.K."/>
            <person name="Lian M.M."/>
            <person name="Swann J.B."/>
            <person name="Ohta Y."/>
            <person name="Flajnik M.F."/>
            <person name="Sutoh Y."/>
            <person name="Kasahara M."/>
            <person name="Hoon S."/>
            <person name="Gangu V."/>
            <person name="Roy S.W."/>
            <person name="Irimia M."/>
            <person name="Korzh V."/>
            <person name="Kondrychyn I."/>
            <person name="Lim Z.W."/>
            <person name="Tay B.H."/>
            <person name="Tohari S."/>
            <person name="Kong K.W."/>
            <person name="Ho S."/>
            <person name="Lorente-Galdos B."/>
            <person name="Quilez J."/>
            <person name="Marques-Bonet T."/>
            <person name="Raney B.J."/>
            <person name="Ingham P.W."/>
            <person name="Tay A."/>
            <person name="Hillier L.W."/>
            <person name="Minx P."/>
            <person name="Boehm T."/>
            <person name="Wilson R.K."/>
            <person name="Brenner S."/>
            <person name="Warren W.C."/>
        </authorList>
    </citation>
    <scope>NUCLEOTIDE SEQUENCE [LARGE SCALE GENOMIC DNA]</scope>
</reference>
<dbReference type="STRING" id="7868.ENSCMIP00000041254"/>
<feature type="compositionally biased region" description="Polar residues" evidence="7">
    <location>
        <begin position="30"/>
        <end position="39"/>
    </location>
</feature>
<feature type="region of interest" description="Disordered" evidence="7">
    <location>
        <begin position="242"/>
        <end position="315"/>
    </location>
</feature>
<dbReference type="Proteomes" id="UP000314986">
    <property type="component" value="Unassembled WGS sequence"/>
</dbReference>
<keyword evidence="4" id="KW-0804">Transcription</keyword>
<dbReference type="InterPro" id="IPR051831">
    <property type="entry name" value="Bromodomain_contain_prot"/>
</dbReference>
<feature type="domain" description="Bromo" evidence="8">
    <location>
        <begin position="139"/>
        <end position="209"/>
    </location>
</feature>
<reference evidence="10" key="2">
    <citation type="journal article" date="2007" name="PLoS Biol.">
        <title>Survey sequencing and comparative analysis of the elephant shark (Callorhinchus milii) genome.</title>
        <authorList>
            <person name="Venkatesh B."/>
            <person name="Kirkness E.F."/>
            <person name="Loh Y.H."/>
            <person name="Halpern A.L."/>
            <person name="Lee A.P."/>
            <person name="Johnson J."/>
            <person name="Dandona N."/>
            <person name="Viswanathan L.D."/>
            <person name="Tay A."/>
            <person name="Venter J.C."/>
            <person name="Strausberg R.L."/>
            <person name="Brenner S."/>
        </authorList>
    </citation>
    <scope>NUCLEOTIDE SEQUENCE [LARGE SCALE GENOMIC DNA]</scope>
</reference>
<dbReference type="PRINTS" id="PR00503">
    <property type="entry name" value="BROMODOMAIN"/>
</dbReference>
<evidence type="ECO:0000256" key="2">
    <source>
        <dbReference type="ARBA" id="ARBA00023015"/>
    </source>
</evidence>
<feature type="compositionally biased region" description="Basic and acidic residues" evidence="7">
    <location>
        <begin position="306"/>
        <end position="315"/>
    </location>
</feature>
<evidence type="ECO:0000259" key="8">
    <source>
        <dbReference type="PROSITE" id="PS50014"/>
    </source>
</evidence>
<keyword evidence="10" id="KW-1185">Reference proteome</keyword>
<protein>
    <submittedName>
        <fullName evidence="9">Bromodomain containing 7</fullName>
    </submittedName>
</protein>
<feature type="compositionally biased region" description="Basic and acidic residues" evidence="7">
    <location>
        <begin position="41"/>
        <end position="52"/>
    </location>
</feature>
<reference evidence="9" key="4">
    <citation type="submission" date="2025-08" db="UniProtKB">
        <authorList>
            <consortium name="Ensembl"/>
        </authorList>
    </citation>
    <scope>IDENTIFICATION</scope>
</reference>
<feature type="compositionally biased region" description="Basic and acidic residues" evidence="7">
    <location>
        <begin position="242"/>
        <end position="279"/>
    </location>
</feature>
<keyword evidence="5" id="KW-0539">Nucleus</keyword>
<feature type="compositionally biased region" description="Basic residues" evidence="7">
    <location>
        <begin position="75"/>
        <end position="84"/>
    </location>
</feature>
<evidence type="ECO:0000256" key="7">
    <source>
        <dbReference type="SAM" id="MobiDB-lite"/>
    </source>
</evidence>
<feature type="region of interest" description="Disordered" evidence="7">
    <location>
        <begin position="30"/>
        <end position="108"/>
    </location>
</feature>
<dbReference type="PROSITE" id="PS00633">
    <property type="entry name" value="BROMODOMAIN_1"/>
    <property type="match status" value="1"/>
</dbReference>
<dbReference type="OMA" id="HQGHRER"/>
<keyword evidence="3 6" id="KW-0103">Bromodomain</keyword>
<evidence type="ECO:0000256" key="3">
    <source>
        <dbReference type="ARBA" id="ARBA00023117"/>
    </source>
</evidence>
<dbReference type="FunCoup" id="A0A4W3JCZ8">
    <property type="interactions" value="887"/>
</dbReference>
<dbReference type="PROSITE" id="PS50014">
    <property type="entry name" value="BROMODOMAIN_2"/>
    <property type="match status" value="1"/>
</dbReference>
<dbReference type="SMART" id="SM00297">
    <property type="entry name" value="BROMO"/>
    <property type="match status" value="1"/>
</dbReference>
<feature type="compositionally biased region" description="Basic and acidic residues" evidence="7">
    <location>
        <begin position="287"/>
        <end position="296"/>
    </location>
</feature>
<evidence type="ECO:0000256" key="6">
    <source>
        <dbReference type="PROSITE-ProRule" id="PRU00035"/>
    </source>
</evidence>
<feature type="compositionally biased region" description="Basic residues" evidence="7">
    <location>
        <begin position="53"/>
        <end position="62"/>
    </location>
</feature>
<dbReference type="Ensembl" id="ENSCMIT00000041837.1">
    <property type="protein sequence ID" value="ENSCMIP00000041254.1"/>
    <property type="gene ID" value="ENSCMIG00000017192.1"/>
</dbReference>
<sequence length="657" mass="74265">MQYLGKKYPFKYKDKPLKLVLKVGGNEITELSTATSGHESSLLEDKSDYDKHKDKKKKKKKKIEKEKRTTENERKRKKDDKKKREKEPPAGERGEEEKSQSPTRFEMPVDRLMASPLLKVEEYQTPFQELLHQVLRQLQRKDPNAFFSFPVTDFIAPGYTMIIKHPMDFSTMKERVKKNEYQSLEELKGDLRTMCENAMTYNRPETIYYKAAKKLLHSGMKILSPERIQTLKQSIDFMQDLEKSHKQGDKTRTGESNGECRKDEKDEKWKAMDSEKGERASANQTSEDNRSEKDTGEDALTGANHAIDEETKKLDRIIEESSGKFTRRKTDSKFEFQRRKNDGTTTLGIRNPTEPDMGDPTYCPVKLGMMTGRLQSGINTLQGFKEDKRNKVIPVMYLNYGPFSSYAPGYDSTCANLSKEDSDLLYSTYGDDSSLLGSFSVQQFLASNSDYSVDMVDNLLDSLTNGEHSKALKELQPVISNNENDLNVLKASEDVQVVPAELECGHGNTKDSFASLRPVINTETESQESGILQKKLDETTKLLQELQQAQNERFSTKPSSTMLCLLGPSIREYQIAEKVTGNLKELASQVTPGDITSVAGIRKAMGVTVPLEMLEDSLPDSLHGANSGDQVEAMETECERCEQVITISGEEPIVISV</sequence>
<reference evidence="10" key="1">
    <citation type="journal article" date="2006" name="Science">
        <title>Ancient noncoding elements conserved in the human genome.</title>
        <authorList>
            <person name="Venkatesh B."/>
            <person name="Kirkness E.F."/>
            <person name="Loh Y.H."/>
            <person name="Halpern A.L."/>
            <person name="Lee A.P."/>
            <person name="Johnson J."/>
            <person name="Dandona N."/>
            <person name="Viswanathan L.D."/>
            <person name="Tay A."/>
            <person name="Venter J.C."/>
            <person name="Strausberg R.L."/>
            <person name="Brenner S."/>
        </authorList>
    </citation>
    <scope>NUCLEOTIDE SEQUENCE [LARGE SCALE GENOMIC DNA]</scope>
</reference>
<dbReference type="InterPro" id="IPR001487">
    <property type="entry name" value="Bromodomain"/>
</dbReference>
<dbReference type="Pfam" id="PF12024">
    <property type="entry name" value="DUF3512"/>
    <property type="match status" value="1"/>
</dbReference>
<reference evidence="9" key="5">
    <citation type="submission" date="2025-09" db="UniProtKB">
        <authorList>
            <consortium name="Ensembl"/>
        </authorList>
    </citation>
    <scope>IDENTIFICATION</scope>
</reference>
<evidence type="ECO:0000313" key="9">
    <source>
        <dbReference type="Ensembl" id="ENSCMIP00000041254.1"/>
    </source>
</evidence>
<dbReference type="InterPro" id="IPR018359">
    <property type="entry name" value="Bromodomain_CS"/>
</dbReference>
<dbReference type="CDD" id="cd05513">
    <property type="entry name" value="Bromo_brd7_like"/>
    <property type="match status" value="1"/>
</dbReference>
<name>A0A4W3JCZ8_CALMI</name>
<dbReference type="AlphaFoldDB" id="A0A4W3JCZ8"/>
<feature type="compositionally biased region" description="Basic and acidic residues" evidence="7">
    <location>
        <begin position="63"/>
        <end position="74"/>
    </location>
</feature>
<dbReference type="Gene3D" id="1.20.920.10">
    <property type="entry name" value="Bromodomain-like"/>
    <property type="match status" value="1"/>
</dbReference>
<gene>
    <name evidence="9" type="primary">brd7</name>
</gene>
<dbReference type="GO" id="GO:0006357">
    <property type="term" value="P:regulation of transcription by RNA polymerase II"/>
    <property type="evidence" value="ECO:0007669"/>
    <property type="project" value="TreeGrafter"/>
</dbReference>
<dbReference type="InParanoid" id="A0A4W3JCZ8"/>
<dbReference type="InterPro" id="IPR036427">
    <property type="entry name" value="Bromodomain-like_sf"/>
</dbReference>
<dbReference type="PANTHER" id="PTHR22881:SF12">
    <property type="entry name" value="BROMODOMAIN-CONTAINING PROTEIN 7"/>
    <property type="match status" value="1"/>
</dbReference>
<dbReference type="Pfam" id="PF00439">
    <property type="entry name" value="Bromodomain"/>
    <property type="match status" value="1"/>
</dbReference>
<organism evidence="9 10">
    <name type="scientific">Callorhinchus milii</name>
    <name type="common">Ghost shark</name>
    <dbReference type="NCBI Taxonomy" id="7868"/>
    <lineage>
        <taxon>Eukaryota</taxon>
        <taxon>Metazoa</taxon>
        <taxon>Chordata</taxon>
        <taxon>Craniata</taxon>
        <taxon>Vertebrata</taxon>
        <taxon>Chondrichthyes</taxon>
        <taxon>Holocephali</taxon>
        <taxon>Chimaeriformes</taxon>
        <taxon>Callorhinchidae</taxon>
        <taxon>Callorhinchus</taxon>
    </lineage>
</organism>